<evidence type="ECO:0000313" key="3">
    <source>
        <dbReference type="Proteomes" id="UP000263012"/>
    </source>
</evidence>
<accession>A0A343TLH7</accession>
<gene>
    <name evidence="2" type="ORF">AArcSl_2327</name>
</gene>
<proteinExistence type="predicted"/>
<evidence type="ECO:0000256" key="1">
    <source>
        <dbReference type="SAM" id="Phobius"/>
    </source>
</evidence>
<dbReference type="EMBL" id="CP025066">
    <property type="protein sequence ID" value="AUX09949.1"/>
    <property type="molecule type" value="Genomic_DNA"/>
</dbReference>
<evidence type="ECO:0000313" key="2">
    <source>
        <dbReference type="EMBL" id="AUX09949.1"/>
    </source>
</evidence>
<sequence>MDRLMVGPSLSKEERTAANARLKIGFVALVAVSMGLMALQLDPSPAQLLGALLGGAVVGTVLLWFVLRTLRPMRP</sequence>
<dbReference type="AlphaFoldDB" id="A0A343TLH7"/>
<keyword evidence="1" id="KW-0472">Membrane</keyword>
<feature type="transmembrane region" description="Helical" evidence="1">
    <location>
        <begin position="20"/>
        <end position="41"/>
    </location>
</feature>
<dbReference type="Proteomes" id="UP000263012">
    <property type="component" value="Chromosome"/>
</dbReference>
<organism evidence="2 3">
    <name type="scientific">Halalkaliarchaeum desulfuricum</name>
    <dbReference type="NCBI Taxonomy" id="2055893"/>
    <lineage>
        <taxon>Archaea</taxon>
        <taxon>Methanobacteriati</taxon>
        <taxon>Methanobacteriota</taxon>
        <taxon>Stenosarchaea group</taxon>
        <taxon>Halobacteria</taxon>
        <taxon>Halobacteriales</taxon>
        <taxon>Haloferacaceae</taxon>
        <taxon>Halalkaliarchaeum</taxon>
    </lineage>
</organism>
<protein>
    <submittedName>
        <fullName evidence="2">Uncharacterized protein</fullName>
    </submittedName>
</protein>
<reference evidence="3" key="1">
    <citation type="submission" date="2017-11" db="EMBL/GenBank/DDBJ databases">
        <title>Phenotypic and genomic properties of facultatively anaerobic sulfur-reducing natronoarchaea from hypersaline soda lakes.</title>
        <authorList>
            <person name="Sorokin D.Y."/>
            <person name="Kublanov I.V."/>
            <person name="Roman P."/>
            <person name="Sinninghe Damste J.S."/>
            <person name="Golyshin P.N."/>
            <person name="Rojo D."/>
            <person name="Ciordia S."/>
            <person name="Mena M.D.C."/>
            <person name="Ferrer M."/>
            <person name="Messina E."/>
            <person name="Smedile F."/>
            <person name="La Spada G."/>
            <person name="La Cono V."/>
            <person name="Yakimov M.M."/>
        </authorList>
    </citation>
    <scope>NUCLEOTIDE SEQUENCE [LARGE SCALE GENOMIC DNA]</scope>
    <source>
        <strain evidence="3">AArc-Sl</strain>
    </source>
</reference>
<name>A0A343TLH7_9EURY</name>
<dbReference type="KEGG" id="hdf:AArcSl_2327"/>
<feature type="transmembrane region" description="Helical" evidence="1">
    <location>
        <begin position="47"/>
        <end position="67"/>
    </location>
</feature>
<keyword evidence="1" id="KW-1133">Transmembrane helix</keyword>
<keyword evidence="1" id="KW-0812">Transmembrane</keyword>
<keyword evidence="3" id="KW-1185">Reference proteome</keyword>